<accession>A0ABX7P5S2</accession>
<feature type="signal peptide" evidence="2">
    <location>
        <begin position="1"/>
        <end position="24"/>
    </location>
</feature>
<organism evidence="3 4">
    <name type="scientific">Pyxidicoccus parkwayensis</name>
    <dbReference type="NCBI Taxonomy" id="2813578"/>
    <lineage>
        <taxon>Bacteria</taxon>
        <taxon>Pseudomonadati</taxon>
        <taxon>Myxococcota</taxon>
        <taxon>Myxococcia</taxon>
        <taxon>Myxococcales</taxon>
        <taxon>Cystobacterineae</taxon>
        <taxon>Myxococcaceae</taxon>
        <taxon>Pyxidicoccus</taxon>
    </lineage>
</organism>
<gene>
    <name evidence="3" type="ORF">JY651_13210</name>
</gene>
<sequence>MRTLLKSLLATASFLALAPLPASALPNPCDQVCRCTSSCNTLCTIGGSVVTCGFDGICIGQCAAPSEQQASVAEEPRASDEAAPVCEEPQAAESAPSAES</sequence>
<evidence type="ECO:0000313" key="3">
    <source>
        <dbReference type="EMBL" id="QSQ25823.1"/>
    </source>
</evidence>
<feature type="chain" id="PRO_5047309906" description="Lipoprotein" evidence="2">
    <location>
        <begin position="25"/>
        <end position="100"/>
    </location>
</feature>
<name>A0ABX7P5S2_9BACT</name>
<proteinExistence type="predicted"/>
<keyword evidence="2" id="KW-0732">Signal</keyword>
<dbReference type="RefSeq" id="WP_206727374.1">
    <property type="nucleotide sequence ID" value="NZ_CP071090.1"/>
</dbReference>
<feature type="region of interest" description="Disordered" evidence="1">
    <location>
        <begin position="70"/>
        <end position="100"/>
    </location>
</feature>
<feature type="compositionally biased region" description="Low complexity" evidence="1">
    <location>
        <begin position="87"/>
        <end position="100"/>
    </location>
</feature>
<evidence type="ECO:0008006" key="5">
    <source>
        <dbReference type="Google" id="ProtNLM"/>
    </source>
</evidence>
<keyword evidence="4" id="KW-1185">Reference proteome</keyword>
<dbReference type="EMBL" id="CP071090">
    <property type="protein sequence ID" value="QSQ25823.1"/>
    <property type="molecule type" value="Genomic_DNA"/>
</dbReference>
<protein>
    <recommendedName>
        <fullName evidence="5">Lipoprotein</fullName>
    </recommendedName>
</protein>
<evidence type="ECO:0000256" key="2">
    <source>
        <dbReference type="SAM" id="SignalP"/>
    </source>
</evidence>
<dbReference type="Proteomes" id="UP000662747">
    <property type="component" value="Chromosome"/>
</dbReference>
<evidence type="ECO:0000313" key="4">
    <source>
        <dbReference type="Proteomes" id="UP000662747"/>
    </source>
</evidence>
<reference evidence="3 4" key="1">
    <citation type="submission" date="2021-02" db="EMBL/GenBank/DDBJ databases">
        <title>De Novo genome assembly of isolated myxobacteria.</title>
        <authorList>
            <person name="Stevens D.C."/>
        </authorList>
    </citation>
    <scope>NUCLEOTIDE SEQUENCE [LARGE SCALE GENOMIC DNA]</scope>
    <source>
        <strain evidence="4">SCPEA02</strain>
    </source>
</reference>
<evidence type="ECO:0000256" key="1">
    <source>
        <dbReference type="SAM" id="MobiDB-lite"/>
    </source>
</evidence>